<gene>
    <name evidence="1" type="ORF">GCM10010970_30130</name>
</gene>
<name>A0ABQ2PCC3_9NEIS</name>
<dbReference type="Proteomes" id="UP000637267">
    <property type="component" value="Unassembled WGS sequence"/>
</dbReference>
<comment type="caution">
    <text evidence="1">The sequence shown here is derived from an EMBL/GenBank/DDBJ whole genome shotgun (WGS) entry which is preliminary data.</text>
</comment>
<keyword evidence="2" id="KW-1185">Reference proteome</keyword>
<accession>A0ABQ2PCC3</accession>
<sequence length="175" mass="18756">MTPDGLTHLYNSATDSLAALTSSMPGRHPASREVQPHLPLKEVCISWNEDVSIPDFVPALQQLLDDYGLVSRVYMRGTAPHGCAELTYAAILHPAQQGNTALTPPSLASASLTLKRDGVLLSAASFEEHGLSDDWRDTVTRLAQLVDTLLSGKQAPVVTCIHGDHCAAMAYEHAS</sequence>
<evidence type="ECO:0000313" key="1">
    <source>
        <dbReference type="EMBL" id="GGP23013.1"/>
    </source>
</evidence>
<protein>
    <submittedName>
        <fullName evidence="1">Uncharacterized protein</fullName>
    </submittedName>
</protein>
<proteinExistence type="predicted"/>
<dbReference type="EMBL" id="BMLX01000004">
    <property type="protein sequence ID" value="GGP23013.1"/>
    <property type="molecule type" value="Genomic_DNA"/>
</dbReference>
<reference evidence="2" key="1">
    <citation type="journal article" date="2019" name="Int. J. Syst. Evol. Microbiol.">
        <title>The Global Catalogue of Microorganisms (GCM) 10K type strain sequencing project: providing services to taxonomists for standard genome sequencing and annotation.</title>
        <authorList>
            <consortium name="The Broad Institute Genomics Platform"/>
            <consortium name="The Broad Institute Genome Sequencing Center for Infectious Disease"/>
            <person name="Wu L."/>
            <person name="Ma J."/>
        </authorList>
    </citation>
    <scope>NUCLEOTIDE SEQUENCE [LARGE SCALE GENOMIC DNA]</scope>
    <source>
        <strain evidence="2">CGMCC 1.8859</strain>
    </source>
</reference>
<evidence type="ECO:0000313" key="2">
    <source>
        <dbReference type="Proteomes" id="UP000637267"/>
    </source>
</evidence>
<organism evidence="1 2">
    <name type="scientific">Silvimonas iriomotensis</name>
    <dbReference type="NCBI Taxonomy" id="449662"/>
    <lineage>
        <taxon>Bacteria</taxon>
        <taxon>Pseudomonadati</taxon>
        <taxon>Pseudomonadota</taxon>
        <taxon>Betaproteobacteria</taxon>
        <taxon>Neisseriales</taxon>
        <taxon>Chitinibacteraceae</taxon>
        <taxon>Silvimonas</taxon>
    </lineage>
</organism>